<protein>
    <submittedName>
        <fullName evidence="4">RCK C-terminal domain-containing protein</fullName>
    </submittedName>
</protein>
<gene>
    <name evidence="2" type="ORF">HNAJ_LOCUS5651</name>
</gene>
<keyword evidence="3" id="KW-1185">Reference proteome</keyword>
<dbReference type="EMBL" id="UZAE01005125">
    <property type="protein sequence ID" value="VDO01511.1"/>
    <property type="molecule type" value="Genomic_DNA"/>
</dbReference>
<dbReference type="WBParaSite" id="HNAJ_0000565401-mRNA-1">
    <property type="protein sequence ID" value="HNAJ_0000565401-mRNA-1"/>
    <property type="gene ID" value="HNAJ_0000565401"/>
</dbReference>
<evidence type="ECO:0000256" key="1">
    <source>
        <dbReference type="SAM" id="MobiDB-lite"/>
    </source>
</evidence>
<evidence type="ECO:0000313" key="2">
    <source>
        <dbReference type="EMBL" id="VDO01511.1"/>
    </source>
</evidence>
<sequence length="46" mass="4911">MQHQKDGMVVSPGDNVLLCSGPDRQGAPHVAKVTALFNDPETGETY</sequence>
<dbReference type="Proteomes" id="UP000278807">
    <property type="component" value="Unassembled WGS sequence"/>
</dbReference>
<dbReference type="Gene3D" id="2.30.30.490">
    <property type="match status" value="1"/>
</dbReference>
<dbReference type="STRING" id="102285.A0A0R3TF15"/>
<accession>A0A0R3TF15</accession>
<proteinExistence type="predicted"/>
<dbReference type="AlphaFoldDB" id="A0A0R3TF15"/>
<dbReference type="OrthoDB" id="1922186at2759"/>
<name>A0A0R3TF15_RODNA</name>
<evidence type="ECO:0000313" key="4">
    <source>
        <dbReference type="WBParaSite" id="HNAJ_0000565401-mRNA-1"/>
    </source>
</evidence>
<organism evidence="4">
    <name type="scientific">Rodentolepis nana</name>
    <name type="common">Dwarf tapeworm</name>
    <name type="synonym">Hymenolepis nana</name>
    <dbReference type="NCBI Taxonomy" id="102285"/>
    <lineage>
        <taxon>Eukaryota</taxon>
        <taxon>Metazoa</taxon>
        <taxon>Spiralia</taxon>
        <taxon>Lophotrochozoa</taxon>
        <taxon>Platyhelminthes</taxon>
        <taxon>Cestoda</taxon>
        <taxon>Eucestoda</taxon>
        <taxon>Cyclophyllidea</taxon>
        <taxon>Hymenolepididae</taxon>
        <taxon>Rodentolepis</taxon>
    </lineage>
</organism>
<reference evidence="4" key="1">
    <citation type="submission" date="2017-02" db="UniProtKB">
        <authorList>
            <consortium name="WormBaseParasite"/>
        </authorList>
    </citation>
    <scope>IDENTIFICATION</scope>
</reference>
<reference evidence="2 3" key="2">
    <citation type="submission" date="2018-11" db="EMBL/GenBank/DDBJ databases">
        <authorList>
            <consortium name="Pathogen Informatics"/>
        </authorList>
    </citation>
    <scope>NUCLEOTIDE SEQUENCE [LARGE SCALE GENOMIC DNA]</scope>
</reference>
<feature type="region of interest" description="Disordered" evidence="1">
    <location>
        <begin position="1"/>
        <end position="25"/>
    </location>
</feature>
<evidence type="ECO:0000313" key="3">
    <source>
        <dbReference type="Proteomes" id="UP000278807"/>
    </source>
</evidence>
<dbReference type="InterPro" id="IPR043151">
    <property type="entry name" value="BAH_sf"/>
</dbReference>